<sequence>MTGNEDTTTSTVRVGLLTDPGLPTEVAGTLAGELPGELTERVGGGIAWHVDHRQEPMTLDDDGEVPLARIAQRMRAKHGWDLLLCVTDLPRRVEFRPVVAEVSTRHGIALASLPAVGAIRLRPHLCDTLVRLVAELRERGGGRPRGTARGLFAPARWLDNPDADIDASLALVGVRGRLRLLFGMVRDNRPWRLVPQLSSAFAAAVATGAFGVFFNSIWTMADALSGWRLALVNLLAATAMVTWVTGYNGLWERPLGTEARARAALYNAATITTVLLGVACMYAVLFTATTLAALAVITPPYFEQTLGHPVGFGDYLQLAWLASSMGTVAGALGSSLESADAVRQATYSRRERERRERLAEQEREEKETGEYE</sequence>
<evidence type="ECO:0000313" key="3">
    <source>
        <dbReference type="EMBL" id="PXY22235.1"/>
    </source>
</evidence>
<dbReference type="Proteomes" id="UP000249915">
    <property type="component" value="Unassembled WGS sequence"/>
</dbReference>
<evidence type="ECO:0000313" key="4">
    <source>
        <dbReference type="Proteomes" id="UP000249915"/>
    </source>
</evidence>
<dbReference type="AlphaFoldDB" id="A0A2V4B0Z7"/>
<organism evidence="3 4">
    <name type="scientific">Prauserella muralis</name>
    <dbReference type="NCBI Taxonomy" id="588067"/>
    <lineage>
        <taxon>Bacteria</taxon>
        <taxon>Bacillati</taxon>
        <taxon>Actinomycetota</taxon>
        <taxon>Actinomycetes</taxon>
        <taxon>Pseudonocardiales</taxon>
        <taxon>Pseudonocardiaceae</taxon>
        <taxon>Prauserella</taxon>
    </lineage>
</organism>
<dbReference type="RefSeq" id="WP_112282838.1">
    <property type="nucleotide sequence ID" value="NZ_MASW01000005.1"/>
</dbReference>
<keyword evidence="2" id="KW-0812">Transmembrane</keyword>
<evidence type="ECO:0000256" key="2">
    <source>
        <dbReference type="SAM" id="Phobius"/>
    </source>
</evidence>
<dbReference type="EMBL" id="MASW01000005">
    <property type="protein sequence ID" value="PXY22235.1"/>
    <property type="molecule type" value="Genomic_DNA"/>
</dbReference>
<keyword evidence="4" id="KW-1185">Reference proteome</keyword>
<comment type="caution">
    <text evidence="3">The sequence shown here is derived from an EMBL/GenBank/DDBJ whole genome shotgun (WGS) entry which is preliminary data.</text>
</comment>
<dbReference type="OrthoDB" id="8477132at2"/>
<reference evidence="3 4" key="1">
    <citation type="submission" date="2016-07" db="EMBL/GenBank/DDBJ databases">
        <title>Draft genome sequence of Prauserella muralis DSM 45305, isolated from a mould-covered wall in an indoor environment.</title>
        <authorList>
            <person name="Ruckert C."/>
            <person name="Albersmeier A."/>
            <person name="Jiang C.-L."/>
            <person name="Jiang Y."/>
            <person name="Kalinowski J."/>
            <person name="Schneider O."/>
            <person name="Winkler A."/>
            <person name="Zotchev S.B."/>
        </authorList>
    </citation>
    <scope>NUCLEOTIDE SEQUENCE [LARGE SCALE GENOMIC DNA]</scope>
    <source>
        <strain evidence="3 4">DSM 45305</strain>
    </source>
</reference>
<proteinExistence type="predicted"/>
<keyword evidence="2" id="KW-1133">Transmembrane helix</keyword>
<feature type="transmembrane region" description="Helical" evidence="2">
    <location>
        <begin position="263"/>
        <end position="295"/>
    </location>
</feature>
<feature type="transmembrane region" description="Helical" evidence="2">
    <location>
        <begin position="230"/>
        <end position="251"/>
    </location>
</feature>
<feature type="transmembrane region" description="Helical" evidence="2">
    <location>
        <begin position="193"/>
        <end position="218"/>
    </location>
</feature>
<accession>A0A2V4B0Z7</accession>
<keyword evidence="2" id="KW-0472">Membrane</keyword>
<protein>
    <submittedName>
        <fullName evidence="3">Uncharacterized protein</fullName>
    </submittedName>
</protein>
<gene>
    <name evidence="3" type="ORF">BAY60_20330</name>
</gene>
<feature type="region of interest" description="Disordered" evidence="1">
    <location>
        <begin position="339"/>
        <end position="372"/>
    </location>
</feature>
<feature type="compositionally biased region" description="Basic and acidic residues" evidence="1">
    <location>
        <begin position="348"/>
        <end position="372"/>
    </location>
</feature>
<name>A0A2V4B0Z7_9PSEU</name>
<evidence type="ECO:0000256" key="1">
    <source>
        <dbReference type="SAM" id="MobiDB-lite"/>
    </source>
</evidence>